<evidence type="ECO:0000256" key="1">
    <source>
        <dbReference type="ARBA" id="ARBA00004141"/>
    </source>
</evidence>
<name>A0A1Q9EX33_SYMMI</name>
<dbReference type="PANTHER" id="PTHR22950">
    <property type="entry name" value="AMINO ACID TRANSPORTER"/>
    <property type="match status" value="1"/>
</dbReference>
<sequence>MTVDSAALLTPASLARKHSHSSEDCLNTGQIGRYGDAHVGSTDVWRCILNVLLAVLGAGQLTLPYAMHQLGGLWQGAIALVVFTLLSMHSLKTLSYYELHFTPLGCLESYSQLVIRVLGSSGSLLCQFLLVFYAWGGAVAFLVILKAEFVAFFPSYGRAVLCGIACFLWRLSSCEDLTFLKKFSWLGCVVAVLITIVTVTAFVSPHGLTEQSLQLCSSSHEPSLLDVAAALPLISFSLNSSWAYIPVLCTLSDKSRTTSLIIWSNLLILLNYMFLAASGYCKFGKDVKPNIMDSLGQDQDFADSWMVRGAKVALCLQLTLALPLRFFVARKTIQDARPSLAGSNSSLALVLVFGATAAALPDISLATVLGIVSGICASMIIYILPAIVDLKLRPTISGSRLCGTDLANLLVSLLSLIVGGLILVGPPLPSRRRDSGALPTPRSDGGNREDTEAKAALPAGMEAEDTDGPDELPEGYIVHEFVLIDEILHVDNIQYLWHTYADLNHFDNEEQIVHEFVLINEILHLHVDNIQYLWHAYADLNYFCNDEYFVHQFVYGEYANVTYLVETPQDQALADAAEVLLDASLQHIGALVTVPGVGRSSASSFSVEGLVPATPRYVVGQLDKSLLAAFPFPLVNHSADDHLYLTFSNFEGVTVLQLVLQEGDIVRLVSGRRARLLADAVDVSVVFSGGQHWPINVSMEQPIYVRVAPTLTENNSMCAFLTESGWSMEGVRPALPEELAAAMGGEYLPGFWCATTHLTIFAAILELAVACTNIEVLSSQLLPRLLDTSWPTRAPAVLVLSTVACCVVILLAAIVADRRARLRDVWRQQNLLTAIPPSRVSCCPSLCRCQGKSSQAEKESQKSESKDADSTGPQQRIGKMLRSLQPRSWARRMGIRVMVKGTLQSLALLLWVEERLGWCVAILADPCVEWTGLGAGESSLFISVTGVLDVTSDFDCPVEDDTLRLLLIAAVSMVLNSLPRLFFQQLGFRYFAEGAGDEGKVRKKWREWLVADAFFWLLSFVWQAGYILFLCAFLASLAPADESKCLLCFGAILVAKFFASPFSRMLGRTRMAKHDFELCLERIPRRQGEVWSDLLQVPPPELGLDLMAAPLTDEVLSAGDGEVAQQKVVELASRGIRVRHLLEFYEVPEHAVDRTEEAGNLLAAVFADALGQETYDKVLHLLEEPGLRTIRFQLAALHQLDYPYWICAAWLDDQKIQQFDDMINYLRQSNAAARKRGDETQRFGQVVAIDMGFELFSRIWCVAELVEAEKLHLPQVLDKIQDVDLFNDKLRDLLLTRLNGFLVAELLVGLLSVEGFLVPEQIAVVGMSGDSRIHSRDVRACALIGGVQEQEPEQEQDGPDPLPGGVGLSGPVDDNNIYYLWHAYADFNYFDNEEHIVHDFVLIDEILQLHVDNIQHLWHANADFNYFGNDEYFVHQLVYGEYASSTVTTSSQANVTYLVETPQDQALADAAEVLLDASLQHIGALVTVPGVGRSSASSFSVEGLVPATPRYVVGQLDKSLLAAFPFPLVNHSADDHLYLTFSNFEGVTVLQLVLQEGDVVRFVSGRRARLLADPVDVSVVFSGGQHWPINVSMEQPIYIRVAPTLTENNSMCAFLTESGWSMEGVRPALPEELAAAMGGEYLPGFWCATAHLTIFAAILELAVACTNIEVLSSQLLPRLLETSWPARAPAVLVLSTVACCVVILLAANVADRRARLRDVWRLQNLLTAIPPSRVSCCPSLCRCQGKSSQAGKESQKSESKDADSTGPQQRIGKMLRSLQPRSWARRMGIRVMVKGTLQSLALLLWVDERLGWCVSGKLKGLNKLILQSLQTHVWNGQGWVQGSLVLAKSRLLAKWTANLDEELPGLYAAWGRRRGRRAVVSFLACHPFLGIFPVRGVWVSVHLTSAKRAMIFSHFLLGSLAMSSLFLSVTGVRDVTSDFDCPVEDDTLRLLLIAAVSMALNSLPRLFFWQLGFRNFSEGAGDKEKVRKKWRQWLVADTVFWLLSFLWQAGYILFLCAFLASLAPADESKCLLCFGTILVAKFFDLLQVPPPELGLDFMAPSLNDEVLSAGDGNVAQQKEMLGREFFDPERSTTHDVVRHAIIPMSQQHGIAYASMANQLKPVFALKMVTHAWGNVFRSLDTGASEVRYACNLLAAVFADALGQETYDKVLHLLEEPGLKTIRFQLAALHQLDYPYWICAEKFPARFDDMINYLRRSNAAARKRGEETQRFGQVVAIDMEFQLFSRIWCVAELVEAEKLHLPQVLDKIQDVDLFNDKLRDLLLTRLNGFLFAELLVGLVSVEELLATILDTI</sequence>
<protein>
    <submittedName>
        <fullName evidence="8">Sodium-coupled neutral amino acid transporter 2</fullName>
    </submittedName>
</protein>
<dbReference type="Pfam" id="PF01490">
    <property type="entry name" value="Aa_trans"/>
    <property type="match status" value="1"/>
</dbReference>
<feature type="transmembrane region" description="Helical" evidence="6">
    <location>
        <begin position="224"/>
        <end position="248"/>
    </location>
</feature>
<keyword evidence="2 6" id="KW-0812">Transmembrane</keyword>
<feature type="transmembrane region" description="Helical" evidence="6">
    <location>
        <begin position="183"/>
        <end position="204"/>
    </location>
</feature>
<feature type="transmembrane region" description="Helical" evidence="6">
    <location>
        <begin position="1994"/>
        <end position="2020"/>
    </location>
</feature>
<feature type="transmembrane region" description="Helical" evidence="6">
    <location>
        <begin position="794"/>
        <end position="816"/>
    </location>
</feature>
<feature type="transmembrane region" description="Helical" evidence="6">
    <location>
        <begin position="1910"/>
        <end position="1930"/>
    </location>
</feature>
<dbReference type="InterPro" id="IPR013057">
    <property type="entry name" value="AA_transpt_TM"/>
</dbReference>
<gene>
    <name evidence="8" type="primary">slc38a2</name>
    <name evidence="8" type="ORF">AK812_SmicGene4180</name>
</gene>
<feature type="transmembrane region" description="Helical" evidence="6">
    <location>
        <begin position="124"/>
        <end position="145"/>
    </location>
</feature>
<keyword evidence="3 6" id="KW-1133">Transmembrane helix</keyword>
<feature type="transmembrane region" description="Helical" evidence="6">
    <location>
        <begin position="366"/>
        <end position="385"/>
    </location>
</feature>
<evidence type="ECO:0000313" key="8">
    <source>
        <dbReference type="EMBL" id="OLQ11971.1"/>
    </source>
</evidence>
<organism evidence="8 9">
    <name type="scientific">Symbiodinium microadriaticum</name>
    <name type="common">Dinoflagellate</name>
    <name type="synonym">Zooxanthella microadriatica</name>
    <dbReference type="NCBI Taxonomy" id="2951"/>
    <lineage>
        <taxon>Eukaryota</taxon>
        <taxon>Sar</taxon>
        <taxon>Alveolata</taxon>
        <taxon>Dinophyceae</taxon>
        <taxon>Suessiales</taxon>
        <taxon>Symbiodiniaceae</taxon>
        <taxon>Symbiodinium</taxon>
    </lineage>
</organism>
<evidence type="ECO:0000256" key="4">
    <source>
        <dbReference type="ARBA" id="ARBA00023136"/>
    </source>
</evidence>
<feature type="transmembrane region" description="Helical" evidence="6">
    <location>
        <begin position="151"/>
        <end position="171"/>
    </location>
</feature>
<dbReference type="OrthoDB" id="422815at2759"/>
<keyword evidence="4 6" id="KW-0472">Membrane</keyword>
<feature type="transmembrane region" description="Helical" evidence="6">
    <location>
        <begin position="406"/>
        <end position="425"/>
    </location>
</feature>
<reference evidence="8 9" key="1">
    <citation type="submission" date="2016-02" db="EMBL/GenBank/DDBJ databases">
        <title>Genome analysis of coral dinoflagellate symbionts highlights evolutionary adaptations to a symbiotic lifestyle.</title>
        <authorList>
            <person name="Aranda M."/>
            <person name="Li Y."/>
            <person name="Liew Y.J."/>
            <person name="Baumgarten S."/>
            <person name="Simakov O."/>
            <person name="Wilson M."/>
            <person name="Piel J."/>
            <person name="Ashoor H."/>
            <person name="Bougouffa S."/>
            <person name="Bajic V.B."/>
            <person name="Ryu T."/>
            <person name="Ravasi T."/>
            <person name="Bayer T."/>
            <person name="Micklem G."/>
            <person name="Kim H."/>
            <person name="Bhak J."/>
            <person name="Lajeunesse T.C."/>
            <person name="Voolstra C.R."/>
        </authorList>
    </citation>
    <scope>NUCLEOTIDE SEQUENCE [LARGE SCALE GENOMIC DNA]</scope>
    <source>
        <strain evidence="8 9">CCMP2467</strain>
    </source>
</reference>
<feature type="transmembrane region" description="Helical" evidence="6">
    <location>
        <begin position="260"/>
        <end position="280"/>
    </location>
</feature>
<dbReference type="Proteomes" id="UP000186817">
    <property type="component" value="Unassembled WGS sequence"/>
</dbReference>
<feature type="transmembrane region" description="Helical" evidence="6">
    <location>
        <begin position="73"/>
        <end position="91"/>
    </location>
</feature>
<evidence type="ECO:0000256" key="6">
    <source>
        <dbReference type="SAM" id="Phobius"/>
    </source>
</evidence>
<feature type="domain" description="Amino acid transporter transmembrane" evidence="7">
    <location>
        <begin position="42"/>
        <end position="419"/>
    </location>
</feature>
<comment type="caution">
    <text evidence="8">The sequence shown here is derived from an EMBL/GenBank/DDBJ whole genome shotgun (WGS) entry which is preliminary data.</text>
</comment>
<feature type="transmembrane region" description="Helical" evidence="6">
    <location>
        <begin position="1013"/>
        <end position="1038"/>
    </location>
</feature>
<accession>A0A1Q9EX33</accession>
<feature type="transmembrane region" description="Helical" evidence="6">
    <location>
        <begin position="305"/>
        <end position="328"/>
    </location>
</feature>
<evidence type="ECO:0000256" key="2">
    <source>
        <dbReference type="ARBA" id="ARBA00022692"/>
    </source>
</evidence>
<evidence type="ECO:0000256" key="5">
    <source>
        <dbReference type="SAM" id="MobiDB-lite"/>
    </source>
</evidence>
<evidence type="ECO:0000256" key="3">
    <source>
        <dbReference type="ARBA" id="ARBA00022989"/>
    </source>
</evidence>
<evidence type="ECO:0000313" key="9">
    <source>
        <dbReference type="Proteomes" id="UP000186817"/>
    </source>
</evidence>
<evidence type="ECO:0000259" key="7">
    <source>
        <dbReference type="Pfam" id="PF01490"/>
    </source>
</evidence>
<proteinExistence type="predicted"/>
<feature type="transmembrane region" description="Helical" evidence="6">
    <location>
        <begin position="1950"/>
        <end position="1973"/>
    </location>
</feature>
<dbReference type="EMBL" id="LSRX01000051">
    <property type="protein sequence ID" value="OLQ11971.1"/>
    <property type="molecule type" value="Genomic_DNA"/>
</dbReference>
<dbReference type="GO" id="GO:0015179">
    <property type="term" value="F:L-amino acid transmembrane transporter activity"/>
    <property type="evidence" value="ECO:0007669"/>
    <property type="project" value="TreeGrafter"/>
</dbReference>
<feature type="transmembrane region" description="Helical" evidence="6">
    <location>
        <begin position="1684"/>
        <end position="1707"/>
    </location>
</feature>
<comment type="subcellular location">
    <subcellularLocation>
        <location evidence="1">Membrane</location>
        <topology evidence="1">Multi-pass membrane protein</topology>
    </subcellularLocation>
</comment>
<keyword evidence="9" id="KW-1185">Reference proteome</keyword>
<feature type="region of interest" description="Disordered" evidence="5">
    <location>
        <begin position="432"/>
        <end position="469"/>
    </location>
</feature>
<dbReference type="GO" id="GO:0016020">
    <property type="term" value="C:membrane"/>
    <property type="evidence" value="ECO:0007669"/>
    <property type="project" value="UniProtKB-SubCell"/>
</dbReference>
<feature type="transmembrane region" description="Helical" evidence="6">
    <location>
        <begin position="340"/>
        <end position="360"/>
    </location>
</feature>